<dbReference type="OMA" id="DSGCDSM"/>
<sequence length="484" mass="55018">MHLKLTLSLESSWKGSESDAKRLEGSLVQLKISCNNAITDFYCIAFRIAGVHVNVNLAYRLSDMHWNRIELIICLLLTALLFITSFGGAALWKVCWKNKKSKLISTMQMQFLYHMKQQQVHMQEQIASIKANIDRQPSLDSKDDQCTSTAGIQKKKLYFSADFFEPELMANPPVLAVQFIYELRKMIDVAKDRIRMKRHVPTLKTISEDNEVDEYFEFPRIESETNKCSDEPSPKSLNSPDSGCDSLSDDDIQNHQMLAQGHEEEQFEESKPIEGAEERWNEMRIERVEKVDGNKEPNFGHQHVYQPSLLPTRIPIDGTLLPRSVTKTAHVSRIPTIVSPRMVNLMSPASRPLPKLVSIARVKRTHSNRNNGTHTMIENAGSAALSKLPYLTLKKREPPNLERIINNVPPPLPEITPPNTSSLTPCRPRFYAARRRAYTVFPNNDLMLKKSLSRRLKQQQRCTATNAVAVQTSLSSQSPTNPKS</sequence>
<dbReference type="OrthoDB" id="5822275at2759"/>
<dbReference type="WBParaSite" id="TCLT_0000863601-mRNA-1">
    <property type="protein sequence ID" value="TCLT_0000863601-mRNA-1"/>
    <property type="gene ID" value="TCLT_0000863601"/>
</dbReference>
<feature type="compositionally biased region" description="Basic and acidic residues" evidence="1">
    <location>
        <begin position="223"/>
        <end position="233"/>
    </location>
</feature>
<dbReference type="GO" id="GO:0005938">
    <property type="term" value="C:cell cortex"/>
    <property type="evidence" value="ECO:0007669"/>
    <property type="project" value="TreeGrafter"/>
</dbReference>
<evidence type="ECO:0000313" key="3">
    <source>
        <dbReference type="EMBL" id="VDN06200.1"/>
    </source>
</evidence>
<dbReference type="PANTHER" id="PTHR39387:SF1">
    <property type="entry name" value="SHAVENOID, ISOFORM B"/>
    <property type="match status" value="1"/>
</dbReference>
<dbReference type="Proteomes" id="UP000276776">
    <property type="component" value="Unassembled WGS sequence"/>
</dbReference>
<dbReference type="PANTHER" id="PTHR39387">
    <property type="entry name" value="SHAVENOID, ISOFORM B"/>
    <property type="match status" value="1"/>
</dbReference>
<protein>
    <submittedName>
        <fullName evidence="3 5">Uncharacterized protein</fullName>
    </submittedName>
</protein>
<evidence type="ECO:0000256" key="1">
    <source>
        <dbReference type="SAM" id="MobiDB-lite"/>
    </source>
</evidence>
<evidence type="ECO:0000256" key="2">
    <source>
        <dbReference type="SAM" id="Phobius"/>
    </source>
</evidence>
<dbReference type="STRING" id="103827.A0A0N5D6H5"/>
<proteinExistence type="predicted"/>
<dbReference type="AlphaFoldDB" id="A0A0N5D6H5"/>
<organism evidence="5">
    <name type="scientific">Thelazia callipaeda</name>
    <name type="common">Oriental eyeworm</name>
    <name type="synonym">Parasitic nematode</name>
    <dbReference type="NCBI Taxonomy" id="103827"/>
    <lineage>
        <taxon>Eukaryota</taxon>
        <taxon>Metazoa</taxon>
        <taxon>Ecdysozoa</taxon>
        <taxon>Nematoda</taxon>
        <taxon>Chromadorea</taxon>
        <taxon>Rhabditida</taxon>
        <taxon>Spirurina</taxon>
        <taxon>Spiruromorpha</taxon>
        <taxon>Thelazioidea</taxon>
        <taxon>Thelaziidae</taxon>
        <taxon>Thelazia</taxon>
    </lineage>
</organism>
<keyword evidence="4" id="KW-1185">Reference proteome</keyword>
<keyword evidence="2" id="KW-0472">Membrane</keyword>
<evidence type="ECO:0000313" key="4">
    <source>
        <dbReference type="Proteomes" id="UP000276776"/>
    </source>
</evidence>
<keyword evidence="2" id="KW-1133">Transmembrane helix</keyword>
<name>A0A0N5D6H5_THECL</name>
<evidence type="ECO:0000313" key="5">
    <source>
        <dbReference type="WBParaSite" id="TCLT_0000863601-mRNA-1"/>
    </source>
</evidence>
<keyword evidence="2" id="KW-0812">Transmembrane</keyword>
<gene>
    <name evidence="3" type="ORF">TCLT_LOCUS8625</name>
</gene>
<feature type="region of interest" description="Disordered" evidence="1">
    <location>
        <begin position="223"/>
        <end position="250"/>
    </location>
</feature>
<feature type="transmembrane region" description="Helical" evidence="2">
    <location>
        <begin position="69"/>
        <end position="92"/>
    </location>
</feature>
<reference evidence="3 4" key="2">
    <citation type="submission" date="2018-11" db="EMBL/GenBank/DDBJ databases">
        <authorList>
            <consortium name="Pathogen Informatics"/>
        </authorList>
    </citation>
    <scope>NUCLEOTIDE SEQUENCE [LARGE SCALE GENOMIC DNA]</scope>
</reference>
<reference evidence="5" key="1">
    <citation type="submission" date="2017-02" db="UniProtKB">
        <authorList>
            <consortium name="WormBaseParasite"/>
        </authorList>
    </citation>
    <scope>IDENTIFICATION</scope>
</reference>
<dbReference type="EMBL" id="UYYF01004660">
    <property type="protein sequence ID" value="VDN06200.1"/>
    <property type="molecule type" value="Genomic_DNA"/>
</dbReference>
<accession>A0A0N5D6H5</accession>